<feature type="transmembrane region" description="Helical" evidence="2">
    <location>
        <begin position="336"/>
        <end position="358"/>
    </location>
</feature>
<feature type="transmembrane region" description="Helical" evidence="2">
    <location>
        <begin position="496"/>
        <end position="515"/>
    </location>
</feature>
<evidence type="ECO:0008006" key="5">
    <source>
        <dbReference type="Google" id="ProtNLM"/>
    </source>
</evidence>
<dbReference type="AlphaFoldDB" id="A3LYS1"/>
<gene>
    <name evidence="3" type="ORF">PICST_33276</name>
</gene>
<keyword evidence="2" id="KW-0812">Transmembrane</keyword>
<evidence type="ECO:0000256" key="2">
    <source>
        <dbReference type="SAM" id="Phobius"/>
    </source>
</evidence>
<accession>A3LYS1</accession>
<keyword evidence="4" id="KW-1185">Reference proteome</keyword>
<dbReference type="eggNOG" id="ENOG502RZXZ">
    <property type="taxonomic scope" value="Eukaryota"/>
</dbReference>
<dbReference type="STRING" id="322104.A3LYS1"/>
<evidence type="ECO:0000313" key="3">
    <source>
        <dbReference type="EMBL" id="ABN68220.1"/>
    </source>
</evidence>
<dbReference type="KEGG" id="pic:PICST_33276"/>
<keyword evidence="2" id="KW-0472">Membrane</keyword>
<feature type="transmembrane region" description="Helical" evidence="2">
    <location>
        <begin position="176"/>
        <end position="194"/>
    </location>
</feature>
<feature type="transmembrane region" description="Helical" evidence="2">
    <location>
        <begin position="264"/>
        <end position="286"/>
    </location>
</feature>
<dbReference type="EMBL" id="CP000501">
    <property type="protein sequence ID" value="ABN68220.1"/>
    <property type="molecule type" value="Genomic_DNA"/>
</dbReference>
<proteinExistence type="predicted"/>
<dbReference type="OrthoDB" id="191995at2759"/>
<dbReference type="InterPro" id="IPR010640">
    <property type="entry name" value="Low_temperature_requirement_A"/>
</dbReference>
<feature type="transmembrane region" description="Helical" evidence="2">
    <location>
        <begin position="432"/>
        <end position="453"/>
    </location>
</feature>
<feature type="transmembrane region" description="Helical" evidence="2">
    <location>
        <begin position="241"/>
        <end position="258"/>
    </location>
</feature>
<dbReference type="Proteomes" id="UP000002258">
    <property type="component" value="Chromosome 7"/>
</dbReference>
<evidence type="ECO:0000313" key="4">
    <source>
        <dbReference type="Proteomes" id="UP000002258"/>
    </source>
</evidence>
<dbReference type="HOGENOM" id="CLU_022899_0_0_1"/>
<dbReference type="PANTHER" id="PTHR36840:SF1">
    <property type="entry name" value="BLL5714 PROTEIN"/>
    <property type="match status" value="1"/>
</dbReference>
<dbReference type="Pfam" id="PF06772">
    <property type="entry name" value="LtrA"/>
    <property type="match status" value="1"/>
</dbReference>
<feature type="transmembrane region" description="Helical" evidence="2">
    <location>
        <begin position="145"/>
        <end position="164"/>
    </location>
</feature>
<feature type="compositionally biased region" description="Polar residues" evidence="1">
    <location>
        <begin position="15"/>
        <end position="25"/>
    </location>
</feature>
<keyword evidence="2" id="KW-1133">Transmembrane helix</keyword>
<name>A3LYS1_PICST</name>
<sequence length="537" mass="59941">MSKKSHDSALVEQVPDSSGSYENNNADYGAIVETEFFSDSEIIEEGRSNADLENGAERGEEVLTDSEGEDAFVKKYGAINFSYIKKPTERVWFIRPHALNYFKDGVLYRTKGERSSGRTELFLDLMYVAIIANLAGEATENASGAALLKYILLFVAAFTIWADVKDFVNYYYSEDLFQKLCLVWYLLLLMLFANSHYDIATSRASAAYTIVPYMLARMSLSITLVVYSFYIPELRFQQRCYAATIFVTTCLWIPVIFISTRAKIGLSIVIFVLEQTSFMVIHHPSFRRYFRLTTSTALNIEHEVERYSVFVTIAVGEFLYKVAANGSLGSGLSLRFLRGVFMILIAYAIFWIYIYGSTAKKAIHALRRSGLTAIIYLYGHLPLVAGIVLAADAGGDLSSLTNTNLHRHPVEELLVHGEELFNRSEENEELNLYALAFFFAGGIGAALVSLCALGLLDASLDPPKTFLLPRFWRVIWRAPVGVVVAMLPFAELSSTVLMGVITALLLILVIFESVVSTPKHCLVKGPLSQVHPKPVPE</sequence>
<dbReference type="InParanoid" id="A3LYS1"/>
<dbReference type="PANTHER" id="PTHR36840">
    <property type="entry name" value="BLL5714 PROTEIN"/>
    <property type="match status" value="1"/>
</dbReference>
<organism evidence="3 4">
    <name type="scientific">Scheffersomyces stipitis (strain ATCC 58785 / CBS 6054 / NBRC 10063 / NRRL Y-11545)</name>
    <name type="common">Yeast</name>
    <name type="synonym">Pichia stipitis</name>
    <dbReference type="NCBI Taxonomy" id="322104"/>
    <lineage>
        <taxon>Eukaryota</taxon>
        <taxon>Fungi</taxon>
        <taxon>Dikarya</taxon>
        <taxon>Ascomycota</taxon>
        <taxon>Saccharomycotina</taxon>
        <taxon>Pichiomycetes</taxon>
        <taxon>Debaryomycetaceae</taxon>
        <taxon>Scheffersomyces</taxon>
    </lineage>
</organism>
<feature type="transmembrane region" description="Helical" evidence="2">
    <location>
        <begin position="206"/>
        <end position="229"/>
    </location>
</feature>
<reference evidence="3 4" key="1">
    <citation type="journal article" date="2007" name="Nat. Biotechnol.">
        <title>Genome sequence of the lignocellulose-bioconverting and xylose-fermenting yeast Pichia stipitis.</title>
        <authorList>
            <person name="Jeffries T.W."/>
            <person name="Grigoriev I.V."/>
            <person name="Grimwood J."/>
            <person name="Laplaza J.M."/>
            <person name="Aerts A."/>
            <person name="Salamov A."/>
            <person name="Schmutz J."/>
            <person name="Lindquist E."/>
            <person name="Dehal P."/>
            <person name="Shapiro H."/>
            <person name="Jin Y.S."/>
            <person name="Passoth V."/>
            <person name="Richardson P.M."/>
        </authorList>
    </citation>
    <scope>NUCLEOTIDE SEQUENCE [LARGE SCALE GENOMIC DNA]</scope>
    <source>
        <strain evidence="4">ATCC 58785 / CBS 6054 / NBRC 10063 / NRRL Y-11545</strain>
    </source>
</reference>
<feature type="region of interest" description="Disordered" evidence="1">
    <location>
        <begin position="1"/>
        <end position="25"/>
    </location>
</feature>
<dbReference type="RefSeq" id="XP_001386249.1">
    <property type="nucleotide sequence ID" value="XM_001386212.1"/>
</dbReference>
<evidence type="ECO:0000256" key="1">
    <source>
        <dbReference type="SAM" id="MobiDB-lite"/>
    </source>
</evidence>
<dbReference type="GeneID" id="4840432"/>
<feature type="transmembrane region" description="Helical" evidence="2">
    <location>
        <begin position="370"/>
        <end position="391"/>
    </location>
</feature>
<protein>
    <recommendedName>
        <fullName evidence="5">Low temperature requirement A</fullName>
    </recommendedName>
</protein>
<dbReference type="OMA" id="QRLVILW"/>